<dbReference type="InterPro" id="IPR041469">
    <property type="entry name" value="Subtilisin-like_FN3"/>
</dbReference>
<protein>
    <submittedName>
        <fullName evidence="6">Xylem serine proteinase 1</fullName>
    </submittedName>
</protein>
<sequence length="183" mass="18770">MMSGTSVATPHLASVAAMVKKKACRSPLIPAAILSAIMTSSYYLDNKLGRIHDETGGAASLLAMGAVDCASLGKLGAEKLNYPSISVKVSTAGKKVERTVRNEGPVWSTYVAEVVGLPPGPVSVDVQPGVLNFGAKGEEQTFRVTFSLAGGGGGRGTGYEGHLKWAATTSIHVVSSPLLVTVG</sequence>
<organism evidence="6">
    <name type="scientific">Anthurium amnicola</name>
    <dbReference type="NCBI Taxonomy" id="1678845"/>
    <lineage>
        <taxon>Eukaryota</taxon>
        <taxon>Viridiplantae</taxon>
        <taxon>Streptophyta</taxon>
        <taxon>Embryophyta</taxon>
        <taxon>Tracheophyta</taxon>
        <taxon>Spermatophyta</taxon>
        <taxon>Magnoliopsida</taxon>
        <taxon>Liliopsida</taxon>
        <taxon>Araceae</taxon>
        <taxon>Pothoideae</taxon>
        <taxon>Potheae</taxon>
        <taxon>Anthurium</taxon>
    </lineage>
</organism>
<dbReference type="Pfam" id="PF17766">
    <property type="entry name" value="fn3_6"/>
    <property type="match status" value="1"/>
</dbReference>
<dbReference type="PROSITE" id="PS51892">
    <property type="entry name" value="SUBTILASE"/>
    <property type="match status" value="1"/>
</dbReference>
<evidence type="ECO:0000256" key="1">
    <source>
        <dbReference type="ARBA" id="ARBA00011073"/>
    </source>
</evidence>
<dbReference type="Gene3D" id="3.40.50.200">
    <property type="entry name" value="Peptidase S8/S53 domain"/>
    <property type="match status" value="1"/>
</dbReference>
<dbReference type="InterPro" id="IPR036852">
    <property type="entry name" value="Peptidase_S8/S53_dom_sf"/>
</dbReference>
<dbReference type="SUPFAM" id="SSF52743">
    <property type="entry name" value="Subtilisin-like"/>
    <property type="match status" value="1"/>
</dbReference>
<dbReference type="GO" id="GO:0006508">
    <property type="term" value="P:proteolysis"/>
    <property type="evidence" value="ECO:0007669"/>
    <property type="project" value="InterPro"/>
</dbReference>
<comment type="caution">
    <text evidence="3">Lacks conserved residue(s) required for the propagation of feature annotation.</text>
</comment>
<dbReference type="AlphaFoldDB" id="A0A1D1Y7Q3"/>
<comment type="similarity">
    <text evidence="1 3">Belongs to the peptidase S8 family.</text>
</comment>
<dbReference type="Gene3D" id="2.60.40.2310">
    <property type="match status" value="1"/>
</dbReference>
<feature type="domain" description="Subtilisin-like protease fibronectin type-III" evidence="4">
    <location>
        <begin position="79"/>
        <end position="180"/>
    </location>
</feature>
<evidence type="ECO:0000313" key="5">
    <source>
        <dbReference type="EMBL" id="JAT40173.1"/>
    </source>
</evidence>
<accession>A0A1D1Y7Q3</accession>
<dbReference type="GO" id="GO:0004252">
    <property type="term" value="F:serine-type endopeptidase activity"/>
    <property type="evidence" value="ECO:0007669"/>
    <property type="project" value="InterPro"/>
</dbReference>
<dbReference type="EMBL" id="GDJX01017265">
    <property type="protein sequence ID" value="JAT50671.1"/>
    <property type="molecule type" value="Transcribed_RNA"/>
</dbReference>
<dbReference type="InterPro" id="IPR045051">
    <property type="entry name" value="SBT"/>
</dbReference>
<dbReference type="PANTHER" id="PTHR10795">
    <property type="entry name" value="PROPROTEIN CONVERTASE SUBTILISIN/KEXIN"/>
    <property type="match status" value="1"/>
</dbReference>
<evidence type="ECO:0000256" key="2">
    <source>
        <dbReference type="ARBA" id="ARBA00022729"/>
    </source>
</evidence>
<evidence type="ECO:0000256" key="3">
    <source>
        <dbReference type="PROSITE-ProRule" id="PRU01240"/>
    </source>
</evidence>
<proteinExistence type="inferred from homology"/>
<keyword evidence="2" id="KW-0732">Signal</keyword>
<evidence type="ECO:0000259" key="4">
    <source>
        <dbReference type="Pfam" id="PF17766"/>
    </source>
</evidence>
<dbReference type="EMBL" id="GDJX01027763">
    <property type="protein sequence ID" value="JAT40173.1"/>
    <property type="molecule type" value="Transcribed_RNA"/>
</dbReference>
<evidence type="ECO:0000313" key="6">
    <source>
        <dbReference type="EMBL" id="JAT50671.1"/>
    </source>
</evidence>
<reference evidence="6" key="1">
    <citation type="submission" date="2015-07" db="EMBL/GenBank/DDBJ databases">
        <title>Transcriptome Assembly of Anthurium amnicola.</title>
        <authorList>
            <person name="Suzuki J."/>
        </authorList>
    </citation>
    <scope>NUCLEOTIDE SEQUENCE</scope>
</reference>
<name>A0A1D1Y7Q3_9ARAE</name>
<gene>
    <name evidence="6" type="primary">XSP1_3</name>
    <name evidence="5" type="synonym">XSP1_0</name>
    <name evidence="6" type="ORF">g.107978</name>
    <name evidence="5" type="ORF">g.107979</name>
</gene>